<sequence length="82" mass="9462">MILTRTMIAGQLAGIHEIKALVEEKRGKTVTRQYIDKVTRYPEFPEPAQVLGIGRVWFRAEIVDFVENKLERPKGRPRTSQP</sequence>
<gene>
    <name evidence="1" type="ORF">ORV05_04840</name>
</gene>
<dbReference type="RefSeq" id="WP_268757244.1">
    <property type="nucleotide sequence ID" value="NZ_CP113836.1"/>
</dbReference>
<dbReference type="EMBL" id="CP113836">
    <property type="protein sequence ID" value="WAL67118.1"/>
    <property type="molecule type" value="Genomic_DNA"/>
</dbReference>
<dbReference type="Proteomes" id="UP001163203">
    <property type="component" value="Chromosome"/>
</dbReference>
<evidence type="ECO:0008006" key="3">
    <source>
        <dbReference type="Google" id="ProtNLM"/>
    </source>
</evidence>
<keyword evidence="2" id="KW-1185">Reference proteome</keyword>
<proteinExistence type="predicted"/>
<evidence type="ECO:0000313" key="1">
    <source>
        <dbReference type="EMBL" id="WAL67118.1"/>
    </source>
</evidence>
<name>A0ABY7B8Q8_9PSEU</name>
<reference evidence="1" key="1">
    <citation type="submission" date="2022-11" db="EMBL/GenBank/DDBJ databases">
        <authorList>
            <person name="Mo P."/>
        </authorList>
    </citation>
    <scope>NUCLEOTIDE SEQUENCE</scope>
    <source>
        <strain evidence="1">HUAS 11-8</strain>
    </source>
</reference>
<protein>
    <recommendedName>
        <fullName evidence="3">AlpA family phage regulatory protein</fullName>
    </recommendedName>
</protein>
<evidence type="ECO:0000313" key="2">
    <source>
        <dbReference type="Proteomes" id="UP001163203"/>
    </source>
</evidence>
<accession>A0ABY7B8Q8</accession>
<organism evidence="1 2">
    <name type="scientific">Amycolatopsis cynarae</name>
    <dbReference type="NCBI Taxonomy" id="2995223"/>
    <lineage>
        <taxon>Bacteria</taxon>
        <taxon>Bacillati</taxon>
        <taxon>Actinomycetota</taxon>
        <taxon>Actinomycetes</taxon>
        <taxon>Pseudonocardiales</taxon>
        <taxon>Pseudonocardiaceae</taxon>
        <taxon>Amycolatopsis</taxon>
    </lineage>
</organism>